<feature type="compositionally biased region" description="Pro residues" evidence="1">
    <location>
        <begin position="516"/>
        <end position="526"/>
    </location>
</feature>
<feature type="compositionally biased region" description="Low complexity" evidence="1">
    <location>
        <begin position="16"/>
        <end position="44"/>
    </location>
</feature>
<feature type="compositionally biased region" description="Low complexity" evidence="1">
    <location>
        <begin position="346"/>
        <end position="356"/>
    </location>
</feature>
<organism evidence="2 3">
    <name type="scientific">Cyclostephanos tholiformis</name>
    <dbReference type="NCBI Taxonomy" id="382380"/>
    <lineage>
        <taxon>Eukaryota</taxon>
        <taxon>Sar</taxon>
        <taxon>Stramenopiles</taxon>
        <taxon>Ochrophyta</taxon>
        <taxon>Bacillariophyta</taxon>
        <taxon>Coscinodiscophyceae</taxon>
        <taxon>Thalassiosirophycidae</taxon>
        <taxon>Stephanodiscales</taxon>
        <taxon>Stephanodiscaceae</taxon>
        <taxon>Cyclostephanos</taxon>
    </lineage>
</organism>
<feature type="region of interest" description="Disordered" evidence="1">
    <location>
        <begin position="210"/>
        <end position="384"/>
    </location>
</feature>
<feature type="compositionally biased region" description="Acidic residues" evidence="1">
    <location>
        <begin position="1049"/>
        <end position="1058"/>
    </location>
</feature>
<feature type="non-terminal residue" evidence="2">
    <location>
        <position position="1"/>
    </location>
</feature>
<feature type="compositionally biased region" description="Basic and acidic residues" evidence="1">
    <location>
        <begin position="1036"/>
        <end position="1048"/>
    </location>
</feature>
<dbReference type="Proteomes" id="UP001530377">
    <property type="component" value="Unassembled WGS sequence"/>
</dbReference>
<feature type="compositionally biased region" description="Polar residues" evidence="1">
    <location>
        <begin position="140"/>
        <end position="154"/>
    </location>
</feature>
<name>A0ABD3R2C8_9STRA</name>
<feature type="compositionally biased region" description="Polar residues" evidence="1">
    <location>
        <begin position="334"/>
        <end position="345"/>
    </location>
</feature>
<keyword evidence="3" id="KW-1185">Reference proteome</keyword>
<feature type="region of interest" description="Disordered" evidence="1">
    <location>
        <begin position="547"/>
        <end position="577"/>
    </location>
</feature>
<feature type="compositionally biased region" description="Gly residues" evidence="1">
    <location>
        <begin position="158"/>
        <end position="170"/>
    </location>
</feature>
<feature type="region of interest" description="Disordered" evidence="1">
    <location>
        <begin position="101"/>
        <end position="188"/>
    </location>
</feature>
<feature type="region of interest" description="Disordered" evidence="1">
    <location>
        <begin position="1"/>
        <end position="81"/>
    </location>
</feature>
<feature type="compositionally biased region" description="Polar residues" evidence="1">
    <location>
        <begin position="1019"/>
        <end position="1033"/>
    </location>
</feature>
<protein>
    <submittedName>
        <fullName evidence="2">Uncharacterized protein</fullName>
    </submittedName>
</protein>
<feature type="compositionally biased region" description="Basic and acidic residues" evidence="1">
    <location>
        <begin position="1073"/>
        <end position="1084"/>
    </location>
</feature>
<feature type="region of interest" description="Disordered" evidence="1">
    <location>
        <begin position="800"/>
        <end position="822"/>
    </location>
</feature>
<dbReference type="AlphaFoldDB" id="A0ABD3R2C8"/>
<dbReference type="EMBL" id="JALLPB020000770">
    <property type="protein sequence ID" value="KAL3806618.1"/>
    <property type="molecule type" value="Genomic_DNA"/>
</dbReference>
<accession>A0ABD3R2C8</accession>
<evidence type="ECO:0000313" key="3">
    <source>
        <dbReference type="Proteomes" id="UP001530377"/>
    </source>
</evidence>
<feature type="region of interest" description="Disordered" evidence="1">
    <location>
        <begin position="492"/>
        <end position="535"/>
    </location>
</feature>
<feature type="compositionally biased region" description="Polar residues" evidence="1">
    <location>
        <begin position="1"/>
        <end position="15"/>
    </location>
</feature>
<gene>
    <name evidence="2" type="ORF">ACHAXA_004422</name>
</gene>
<feature type="region of interest" description="Disordered" evidence="1">
    <location>
        <begin position="1001"/>
        <end position="1113"/>
    </location>
</feature>
<evidence type="ECO:0000256" key="1">
    <source>
        <dbReference type="SAM" id="MobiDB-lite"/>
    </source>
</evidence>
<proteinExistence type="predicted"/>
<evidence type="ECO:0000313" key="2">
    <source>
        <dbReference type="EMBL" id="KAL3806618.1"/>
    </source>
</evidence>
<sequence length="1113" mass="121295">VPGHTTTRAASNDPEQQQSIHPQSISQQQQQQQQDYPHWYAPQQQQPPPPRGTQHHHQIPSPMMRNHPQTPQCPPIAAGAGGGMGGGVRFGIVGRTPMTATSFGSSIGAPTPQYHHRGPPEGGAPSFLGHPGPPPPQAYRQVQQQPTAATSEMTDPTGGAGGGGHGGGGAAALVRGNDPPRPTSMVRRMGAGGEFSQVQQQLPMQQWQQVGMMMPPGGGGAPSPYNATPTASPAPFPHQQPQARRRQTQQRRREEQQEERLSSVKEEEDPSMLRYESRPGLDTSPMADDDKERRQGSEDGQGQGNEAGGTNDEKTGEKLGSRTPMPPTGHSRRVSTGQDLTSMATSSGRSSQDSTSAATAPPSFPGQSQRRPYGDQPEQADQTSGHPAMLQEFPFFFDGYAAWVCRHCHHIPSYYRGGNYVWQSSQPPPNHFVDMHLRFCPGLNPANLPPPAALQPHMPFHPPPREGGASFPYPMLQNPFMQHAQVPMFQQESLSKQSYGPQDEIRSPGNEQVSAPDPPGLSPIPPKMQVTDREQSDNTGIIVGSNSVAGQSKGAPPHGVHWDYPPGDRPPPFQHPHPYYPYPRHMMHMPPVAGDSFPLPHSSSSHGGSDMTIELSPSRNLKKRKASPSTKASPKAWHTDDATYKISKDFLTKTTLDSSRPSSKGSDLGQTLVDPTDADLLTDYFYHMLQQLVVCRFSEKDRKTRGGKRENIIIGYGGLQCIHCIDSSSARKFFWSNVDRLANSFAEIPSHILKCKLCPSDVRDALLVLKGRHHDQMQLLPRGSQKVFFRRMWRRLHDRDSSSPTPVKIHPSFSEDERGMDPPSLKIASPESALPAAASLLAIGSKIHLNQPQHLGMSNVIPDDKRQGVLLAIPEDKDWLSDMDCYVRKNIEVFTSTQSDVENAALDRKYPIKVGQVGIRCVHCARTSSGARSAAVSYPYSISGIYESVREFQRMHLETCPNIPKGIKEASDKFGGGSASLSSVLRRYYVQAARALGLFDTQDDGIGAGGKPVPVPTARYQSPESNLRTSANDPGTAHDDDNKRKASADSDDEVEEQGSDAKRIRLDAPGTVSKERDAPAKDEIPGMEDAPGEKVTICHEKEDAPGDKAADSP</sequence>
<comment type="caution">
    <text evidence="2">The sequence shown here is derived from an EMBL/GenBank/DDBJ whole genome shotgun (WGS) entry which is preliminary data.</text>
</comment>
<feature type="compositionally biased region" description="Pro residues" evidence="1">
    <location>
        <begin position="567"/>
        <end position="577"/>
    </location>
</feature>
<feature type="compositionally biased region" description="Basic and acidic residues" evidence="1">
    <location>
        <begin position="251"/>
        <end position="265"/>
    </location>
</feature>
<reference evidence="2 3" key="1">
    <citation type="submission" date="2024-10" db="EMBL/GenBank/DDBJ databases">
        <title>Updated reference genomes for cyclostephanoid diatoms.</title>
        <authorList>
            <person name="Roberts W.R."/>
            <person name="Alverson A.J."/>
        </authorList>
    </citation>
    <scope>NUCLEOTIDE SEQUENCE [LARGE SCALE GENOMIC DNA]</scope>
    <source>
        <strain evidence="2 3">AJA228-03</strain>
    </source>
</reference>
<feature type="compositionally biased region" description="Basic and acidic residues" evidence="1">
    <location>
        <begin position="311"/>
        <end position="320"/>
    </location>
</feature>
<feature type="region of interest" description="Disordered" evidence="1">
    <location>
        <begin position="593"/>
        <end position="637"/>
    </location>
</feature>
<feature type="compositionally biased region" description="Basic and acidic residues" evidence="1">
    <location>
        <begin position="288"/>
        <end position="297"/>
    </location>
</feature>
<feature type="compositionally biased region" description="Basic and acidic residues" evidence="1">
    <location>
        <begin position="1096"/>
        <end position="1113"/>
    </location>
</feature>